<dbReference type="InterPro" id="IPR049734">
    <property type="entry name" value="NudC-like_C"/>
</dbReference>
<reference evidence="11 12" key="1">
    <citation type="submission" date="2020-08" db="EMBL/GenBank/DDBJ databases">
        <title>A Genomic Blueprint of the Chicken Gut Microbiome.</title>
        <authorList>
            <person name="Gilroy R."/>
            <person name="Ravi A."/>
            <person name="Getino M."/>
            <person name="Pursley I."/>
            <person name="Horton D.L."/>
            <person name="Alikhan N.-F."/>
            <person name="Baker D."/>
            <person name="Gharbi K."/>
            <person name="Hall N."/>
            <person name="Watson M."/>
            <person name="Adriaenssens E.M."/>
            <person name="Foster-Nyarko E."/>
            <person name="Jarju S."/>
            <person name="Secka A."/>
            <person name="Antonio M."/>
            <person name="Oren A."/>
            <person name="Chaudhuri R."/>
            <person name="La Ragione R.M."/>
            <person name="Hildebrand F."/>
            <person name="Pallen M.J."/>
        </authorList>
    </citation>
    <scope>NUCLEOTIDE SEQUENCE [LARGE SCALE GENOMIC DNA]</scope>
    <source>
        <strain evidence="11 12">Sa5BUN4</strain>
    </source>
</reference>
<dbReference type="Gene3D" id="3.90.79.10">
    <property type="entry name" value="Nucleoside Triphosphate Pyrophosphohydrolase"/>
    <property type="match status" value="1"/>
</dbReference>
<keyword evidence="12" id="KW-1185">Reference proteome</keyword>
<dbReference type="GO" id="GO:0046872">
    <property type="term" value="F:metal ion binding"/>
    <property type="evidence" value="ECO:0007669"/>
    <property type="project" value="UniProtKB-KW"/>
</dbReference>
<dbReference type="CDD" id="cd03429">
    <property type="entry name" value="NUDIX_NADH_pyrophosphatase_Nudt13"/>
    <property type="match status" value="1"/>
</dbReference>
<dbReference type="InterPro" id="IPR000086">
    <property type="entry name" value="NUDIX_hydrolase_dom"/>
</dbReference>
<dbReference type="NCBIfam" id="NF001299">
    <property type="entry name" value="PRK00241.1"/>
    <property type="match status" value="1"/>
</dbReference>
<comment type="caution">
    <text evidence="11">The sequence shown here is derived from an EMBL/GenBank/DDBJ whole genome shotgun (WGS) entry which is preliminary data.</text>
</comment>
<keyword evidence="7" id="KW-0460">Magnesium</keyword>
<organism evidence="11 12">
    <name type="scientific">Stenotrophomonas lacuserhaii</name>
    <dbReference type="NCBI Taxonomy" id="2760084"/>
    <lineage>
        <taxon>Bacteria</taxon>
        <taxon>Pseudomonadati</taxon>
        <taxon>Pseudomonadota</taxon>
        <taxon>Gammaproteobacteria</taxon>
        <taxon>Lysobacterales</taxon>
        <taxon>Lysobacteraceae</taxon>
        <taxon>Stenotrophomonas</taxon>
    </lineage>
</organism>
<evidence type="ECO:0000256" key="3">
    <source>
        <dbReference type="ARBA" id="ARBA00009595"/>
    </source>
</evidence>
<comment type="cofactor">
    <cofactor evidence="2">
        <name>Zn(2+)</name>
        <dbReference type="ChEBI" id="CHEBI:29105"/>
    </cofactor>
</comment>
<evidence type="ECO:0000256" key="6">
    <source>
        <dbReference type="ARBA" id="ARBA00022801"/>
    </source>
</evidence>
<feature type="domain" description="Nudix hydrolase" evidence="10">
    <location>
        <begin position="159"/>
        <end position="283"/>
    </location>
</feature>
<dbReference type="Pfam" id="PF09297">
    <property type="entry name" value="Zn_ribbon_NUD"/>
    <property type="match status" value="1"/>
</dbReference>
<dbReference type="Pfam" id="PF00293">
    <property type="entry name" value="NUDIX"/>
    <property type="match status" value="1"/>
</dbReference>
<gene>
    <name evidence="11" type="primary">nudC</name>
    <name evidence="11" type="ORF">H9654_16030</name>
</gene>
<evidence type="ECO:0000313" key="11">
    <source>
        <dbReference type="EMBL" id="MBD7955706.1"/>
    </source>
</evidence>
<keyword evidence="6 11" id="KW-0378">Hydrolase</keyword>
<comment type="cofactor">
    <cofactor evidence="1">
        <name>Mg(2+)</name>
        <dbReference type="ChEBI" id="CHEBI:18420"/>
    </cofactor>
</comment>
<evidence type="ECO:0000313" key="12">
    <source>
        <dbReference type="Proteomes" id="UP000636938"/>
    </source>
</evidence>
<evidence type="ECO:0000259" key="10">
    <source>
        <dbReference type="PROSITE" id="PS51462"/>
    </source>
</evidence>
<dbReference type="InterPro" id="IPR015797">
    <property type="entry name" value="NUDIX_hydrolase-like_dom_sf"/>
</dbReference>
<evidence type="ECO:0000256" key="9">
    <source>
        <dbReference type="ARBA" id="ARBA00023679"/>
    </source>
</evidence>
<evidence type="ECO:0000256" key="8">
    <source>
        <dbReference type="ARBA" id="ARBA00023027"/>
    </source>
</evidence>
<dbReference type="PANTHER" id="PTHR42904">
    <property type="entry name" value="NUDIX HYDROLASE, NUDC SUBFAMILY"/>
    <property type="match status" value="1"/>
</dbReference>
<dbReference type="GO" id="GO:0019677">
    <property type="term" value="P:NAD+ catabolic process"/>
    <property type="evidence" value="ECO:0007669"/>
    <property type="project" value="TreeGrafter"/>
</dbReference>
<dbReference type="Proteomes" id="UP000636938">
    <property type="component" value="Unassembled WGS sequence"/>
</dbReference>
<keyword evidence="8" id="KW-0520">NAD</keyword>
<dbReference type="Gene3D" id="3.90.79.20">
    <property type="match status" value="1"/>
</dbReference>
<dbReference type="InterPro" id="IPR050241">
    <property type="entry name" value="NAD-cap_RNA_hydrolase_NudC"/>
</dbReference>
<evidence type="ECO:0000256" key="4">
    <source>
        <dbReference type="ARBA" id="ARBA00012381"/>
    </source>
</evidence>
<dbReference type="SUPFAM" id="SSF55811">
    <property type="entry name" value="Nudix"/>
    <property type="match status" value="1"/>
</dbReference>
<dbReference type="EMBL" id="JACSQS010000021">
    <property type="protein sequence ID" value="MBD7955706.1"/>
    <property type="molecule type" value="Genomic_DNA"/>
</dbReference>
<dbReference type="GO" id="GO:0005829">
    <property type="term" value="C:cytosol"/>
    <property type="evidence" value="ECO:0007669"/>
    <property type="project" value="TreeGrafter"/>
</dbReference>
<keyword evidence="5" id="KW-0479">Metal-binding</keyword>
<protein>
    <recommendedName>
        <fullName evidence="4">NAD(+) diphosphatase</fullName>
        <ecNumber evidence="4">3.6.1.22</ecNumber>
    </recommendedName>
</protein>
<dbReference type="PROSITE" id="PS51462">
    <property type="entry name" value="NUDIX"/>
    <property type="match status" value="1"/>
</dbReference>
<name>A0A8X8K6C3_9GAMM</name>
<dbReference type="RefSeq" id="WP_191771758.1">
    <property type="nucleotide sequence ID" value="NZ_JACSQS010000021.1"/>
</dbReference>
<sequence length="303" mass="32933">MSTPLSPLSGFSFVGEPLERADALRADADALARLWPDARLLVLDRDGTAFTGADDQPFPLTGADIGGGPGTAVFLGLRGDQAWFSVEASVVDVAAPGRMDLRQAALSWSVADASAFSYARGMSYWHSRNRFCGVCGGDVRFERGGFVGRCQQCAVEHYPRVDPAVIVAVENRGRLLLGRQASWAPRRYSVLAGFVEPGEMLEQTVVREVFEESKIRVRACQYLGTQPWPFPGALMVGFSAQADDGEPEVDGELEDARWFTAEEVGAAIARDVHDDGEGIRLSPPISISRSLIEHWYRQQPGSA</sequence>
<dbReference type="AlphaFoldDB" id="A0A8X8K6C3"/>
<dbReference type="EC" id="3.6.1.22" evidence="4"/>
<dbReference type="PANTHER" id="PTHR42904:SF6">
    <property type="entry name" value="NAD-CAPPED RNA HYDROLASE NUDT12"/>
    <property type="match status" value="1"/>
</dbReference>
<accession>A0A8X8K6C3</accession>
<evidence type="ECO:0000256" key="5">
    <source>
        <dbReference type="ARBA" id="ARBA00022723"/>
    </source>
</evidence>
<evidence type="ECO:0000256" key="1">
    <source>
        <dbReference type="ARBA" id="ARBA00001946"/>
    </source>
</evidence>
<comment type="catalytic activity">
    <reaction evidence="9">
        <text>a 5'-end NAD(+)-phospho-ribonucleoside in mRNA + H2O = a 5'-end phospho-adenosine-phospho-ribonucleoside in mRNA + beta-nicotinamide D-ribonucleotide + 2 H(+)</text>
        <dbReference type="Rhea" id="RHEA:60876"/>
        <dbReference type="Rhea" id="RHEA-COMP:15698"/>
        <dbReference type="Rhea" id="RHEA-COMP:15719"/>
        <dbReference type="ChEBI" id="CHEBI:14649"/>
        <dbReference type="ChEBI" id="CHEBI:15377"/>
        <dbReference type="ChEBI" id="CHEBI:15378"/>
        <dbReference type="ChEBI" id="CHEBI:144029"/>
        <dbReference type="ChEBI" id="CHEBI:144051"/>
    </reaction>
    <physiologicalReaction direction="left-to-right" evidence="9">
        <dbReference type="Rhea" id="RHEA:60877"/>
    </physiologicalReaction>
</comment>
<dbReference type="GO" id="GO:0035529">
    <property type="term" value="F:NADH pyrophosphatase activity"/>
    <property type="evidence" value="ECO:0007669"/>
    <property type="project" value="TreeGrafter"/>
</dbReference>
<proteinExistence type="inferred from homology"/>
<dbReference type="InterPro" id="IPR015376">
    <property type="entry name" value="Znr_NADH_PPase"/>
</dbReference>
<evidence type="ECO:0000256" key="7">
    <source>
        <dbReference type="ARBA" id="ARBA00022842"/>
    </source>
</evidence>
<dbReference type="GO" id="GO:0006742">
    <property type="term" value="P:NADP+ catabolic process"/>
    <property type="evidence" value="ECO:0007669"/>
    <property type="project" value="TreeGrafter"/>
</dbReference>
<comment type="similarity">
    <text evidence="3">Belongs to the Nudix hydrolase family. NudC subfamily.</text>
</comment>
<evidence type="ECO:0000256" key="2">
    <source>
        <dbReference type="ARBA" id="ARBA00001947"/>
    </source>
</evidence>